<dbReference type="Proteomes" id="UP000007752">
    <property type="component" value="Chromosome 3"/>
</dbReference>
<sequence length="245" mass="28293">MVWDELEREEVSNIEKTIRQGFQTWFRNLMLRKNTDEEMVDDDIFSLACGPDLRIKKYKSCIVNGVRFNTLDRDKNKKTQNSGVISLGTHNSELIEFYGNIKEIIQIDYNGDDRLEKCFICQIQDSVTIGKLSKHLTIDIYTMSVKTSVPFNGPAYQEEYCCDDQEEGIIRTVVDEPTTEMPLNRDDEPGQMFEASEISRLRKERPTLVCQSECEDGDEVFDDTLEEYCSEEDGDALLEVDSDDE</sequence>
<dbReference type="PANTHER" id="PTHR48258">
    <property type="entry name" value="DUF4218 DOMAIN-CONTAINING PROTEIN-RELATED"/>
    <property type="match status" value="1"/>
</dbReference>
<gene>
    <name evidence="1" type="ORF">OsJ_13487</name>
</gene>
<reference evidence="1" key="2">
    <citation type="submission" date="2008-12" db="EMBL/GenBank/DDBJ databases">
        <title>Improved gene annotation of the rice (Oryza sativa) genomes.</title>
        <authorList>
            <person name="Wang J."/>
            <person name="Li R."/>
            <person name="Fan W."/>
            <person name="Huang Q."/>
            <person name="Zhang J."/>
            <person name="Zhou Y."/>
            <person name="Hu Y."/>
            <person name="Zi S."/>
            <person name="Li J."/>
            <person name="Ni P."/>
            <person name="Zheng H."/>
            <person name="Zhang Y."/>
            <person name="Zhao M."/>
            <person name="Hao Q."/>
            <person name="McDermott J."/>
            <person name="Samudrala R."/>
            <person name="Kristiansen K."/>
            <person name="Wong G.K.-S."/>
        </authorList>
    </citation>
    <scope>NUCLEOTIDE SEQUENCE</scope>
</reference>
<dbReference type="PANTHER" id="PTHR48258:SF14">
    <property type="entry name" value="OS02G0583300 PROTEIN"/>
    <property type="match status" value="1"/>
</dbReference>
<protein>
    <submittedName>
        <fullName evidence="1">Uncharacterized protein</fullName>
    </submittedName>
</protein>
<dbReference type="EMBL" id="CM000140">
    <property type="protein sequence ID" value="EEE60361.1"/>
    <property type="molecule type" value="Genomic_DNA"/>
</dbReference>
<proteinExistence type="predicted"/>
<organism evidence="1">
    <name type="scientific">Oryza sativa subsp. japonica</name>
    <name type="common">Rice</name>
    <dbReference type="NCBI Taxonomy" id="39947"/>
    <lineage>
        <taxon>Eukaryota</taxon>
        <taxon>Viridiplantae</taxon>
        <taxon>Streptophyta</taxon>
        <taxon>Embryophyta</taxon>
        <taxon>Tracheophyta</taxon>
        <taxon>Spermatophyta</taxon>
        <taxon>Magnoliopsida</taxon>
        <taxon>Liliopsida</taxon>
        <taxon>Poales</taxon>
        <taxon>Poaceae</taxon>
        <taxon>BOP clade</taxon>
        <taxon>Oryzoideae</taxon>
        <taxon>Oryzeae</taxon>
        <taxon>Oryzinae</taxon>
        <taxon>Oryza</taxon>
        <taxon>Oryza sativa</taxon>
    </lineage>
</organism>
<accession>B9F824</accession>
<dbReference type="AlphaFoldDB" id="B9F824"/>
<evidence type="ECO:0000313" key="1">
    <source>
        <dbReference type="EMBL" id="EEE60361.1"/>
    </source>
</evidence>
<reference evidence="1" key="1">
    <citation type="journal article" date="2005" name="PLoS Biol.">
        <title>The genomes of Oryza sativa: a history of duplications.</title>
        <authorList>
            <person name="Yu J."/>
            <person name="Wang J."/>
            <person name="Lin W."/>
            <person name="Li S."/>
            <person name="Li H."/>
            <person name="Zhou J."/>
            <person name="Ni P."/>
            <person name="Dong W."/>
            <person name="Hu S."/>
            <person name="Zeng C."/>
            <person name="Zhang J."/>
            <person name="Zhang Y."/>
            <person name="Li R."/>
            <person name="Xu Z."/>
            <person name="Li S."/>
            <person name="Li X."/>
            <person name="Zheng H."/>
            <person name="Cong L."/>
            <person name="Lin L."/>
            <person name="Yin J."/>
            <person name="Geng J."/>
            <person name="Li G."/>
            <person name="Shi J."/>
            <person name="Liu J."/>
            <person name="Lv H."/>
            <person name="Li J."/>
            <person name="Wang J."/>
            <person name="Deng Y."/>
            <person name="Ran L."/>
            <person name="Shi X."/>
            <person name="Wang X."/>
            <person name="Wu Q."/>
            <person name="Li C."/>
            <person name="Ren X."/>
            <person name="Wang J."/>
            <person name="Wang X."/>
            <person name="Li D."/>
            <person name="Liu D."/>
            <person name="Zhang X."/>
            <person name="Ji Z."/>
            <person name="Zhao W."/>
            <person name="Sun Y."/>
            <person name="Zhang Z."/>
            <person name="Bao J."/>
            <person name="Han Y."/>
            <person name="Dong L."/>
            <person name="Ji J."/>
            <person name="Chen P."/>
            <person name="Wu S."/>
            <person name="Liu J."/>
            <person name="Xiao Y."/>
            <person name="Bu D."/>
            <person name="Tan J."/>
            <person name="Yang L."/>
            <person name="Ye C."/>
            <person name="Zhang J."/>
            <person name="Xu J."/>
            <person name="Zhou Y."/>
            <person name="Yu Y."/>
            <person name="Zhang B."/>
            <person name="Zhuang S."/>
            <person name="Wei H."/>
            <person name="Liu B."/>
            <person name="Lei M."/>
            <person name="Yu H."/>
            <person name="Li Y."/>
            <person name="Xu H."/>
            <person name="Wei S."/>
            <person name="He X."/>
            <person name="Fang L."/>
            <person name="Zhang Z."/>
            <person name="Zhang Y."/>
            <person name="Huang X."/>
            <person name="Su Z."/>
            <person name="Tong W."/>
            <person name="Li J."/>
            <person name="Tong Z."/>
            <person name="Li S."/>
            <person name="Ye J."/>
            <person name="Wang L."/>
            <person name="Fang L."/>
            <person name="Lei T."/>
            <person name="Chen C."/>
            <person name="Chen H."/>
            <person name="Xu Z."/>
            <person name="Li H."/>
            <person name="Huang H."/>
            <person name="Zhang F."/>
            <person name="Xu H."/>
            <person name="Li N."/>
            <person name="Zhao C."/>
            <person name="Li S."/>
            <person name="Dong L."/>
            <person name="Huang Y."/>
            <person name="Li L."/>
            <person name="Xi Y."/>
            <person name="Qi Q."/>
            <person name="Li W."/>
            <person name="Zhang B."/>
            <person name="Hu W."/>
            <person name="Zhang Y."/>
            <person name="Tian X."/>
            <person name="Jiao Y."/>
            <person name="Liang X."/>
            <person name="Jin J."/>
            <person name="Gao L."/>
            <person name="Zheng W."/>
            <person name="Hao B."/>
            <person name="Liu S."/>
            <person name="Wang W."/>
            <person name="Yuan L."/>
            <person name="Cao M."/>
            <person name="McDermott J."/>
            <person name="Samudrala R."/>
            <person name="Wang J."/>
            <person name="Wong G.K."/>
            <person name="Yang H."/>
        </authorList>
    </citation>
    <scope>NUCLEOTIDE SEQUENCE [LARGE SCALE GENOMIC DNA]</scope>
</reference>
<name>B9F824_ORYSJ</name>